<dbReference type="SUPFAM" id="SSF52540">
    <property type="entry name" value="P-loop containing nucleoside triphosphate hydrolases"/>
    <property type="match status" value="1"/>
</dbReference>
<evidence type="ECO:0000256" key="1">
    <source>
        <dbReference type="SAM" id="MobiDB-lite"/>
    </source>
</evidence>
<dbReference type="SUPFAM" id="SSF48452">
    <property type="entry name" value="TPR-like"/>
    <property type="match status" value="1"/>
</dbReference>
<dbReference type="RefSeq" id="WP_137814171.1">
    <property type="nucleotide sequence ID" value="NZ_BJFL01000011.1"/>
</dbReference>
<dbReference type="PRINTS" id="PR00038">
    <property type="entry name" value="HTHLUXR"/>
</dbReference>
<dbReference type="Pfam" id="PF00931">
    <property type="entry name" value="NB-ARC"/>
    <property type="match status" value="1"/>
</dbReference>
<dbReference type="InterPro" id="IPR002182">
    <property type="entry name" value="NB-ARC"/>
</dbReference>
<evidence type="ECO:0000313" key="3">
    <source>
        <dbReference type="EMBL" id="GDY31082.1"/>
    </source>
</evidence>
<evidence type="ECO:0000259" key="2">
    <source>
        <dbReference type="PROSITE" id="PS50043"/>
    </source>
</evidence>
<name>A0A4D4J7B8_9PSEU</name>
<evidence type="ECO:0000313" key="4">
    <source>
        <dbReference type="Proteomes" id="UP000298860"/>
    </source>
</evidence>
<dbReference type="InterPro" id="IPR011990">
    <property type="entry name" value="TPR-like_helical_dom_sf"/>
</dbReference>
<dbReference type="PANTHER" id="PTHR47691:SF3">
    <property type="entry name" value="HTH-TYPE TRANSCRIPTIONAL REGULATOR RV0890C-RELATED"/>
    <property type="match status" value="1"/>
</dbReference>
<accession>A0A4D4J7B8</accession>
<dbReference type="Gene3D" id="1.25.40.10">
    <property type="entry name" value="Tetratricopeptide repeat domain"/>
    <property type="match status" value="1"/>
</dbReference>
<dbReference type="AlphaFoldDB" id="A0A4D4J7B8"/>
<dbReference type="Pfam" id="PF00196">
    <property type="entry name" value="GerE"/>
    <property type="match status" value="1"/>
</dbReference>
<gene>
    <name evidence="3" type="ORF">GTS_27150</name>
</gene>
<keyword evidence="4" id="KW-1185">Reference proteome</keyword>
<dbReference type="InterPro" id="IPR058852">
    <property type="entry name" value="HTH_77"/>
</dbReference>
<dbReference type="Pfam" id="PF25872">
    <property type="entry name" value="HTH_77"/>
    <property type="match status" value="1"/>
</dbReference>
<dbReference type="PROSITE" id="PS00622">
    <property type="entry name" value="HTH_LUXR_1"/>
    <property type="match status" value="1"/>
</dbReference>
<dbReference type="InterPro" id="IPR016032">
    <property type="entry name" value="Sig_transdc_resp-reg_C-effctor"/>
</dbReference>
<organism evidence="3 4">
    <name type="scientific">Gandjariella thermophila</name>
    <dbReference type="NCBI Taxonomy" id="1931992"/>
    <lineage>
        <taxon>Bacteria</taxon>
        <taxon>Bacillati</taxon>
        <taxon>Actinomycetota</taxon>
        <taxon>Actinomycetes</taxon>
        <taxon>Pseudonocardiales</taxon>
        <taxon>Pseudonocardiaceae</taxon>
        <taxon>Gandjariella</taxon>
    </lineage>
</organism>
<dbReference type="CDD" id="cd06170">
    <property type="entry name" value="LuxR_C_like"/>
    <property type="match status" value="1"/>
</dbReference>
<dbReference type="GO" id="GO:0043531">
    <property type="term" value="F:ADP binding"/>
    <property type="evidence" value="ECO:0007669"/>
    <property type="project" value="InterPro"/>
</dbReference>
<dbReference type="SUPFAM" id="SSF46894">
    <property type="entry name" value="C-terminal effector domain of the bipartite response regulators"/>
    <property type="match status" value="1"/>
</dbReference>
<dbReference type="PANTHER" id="PTHR47691">
    <property type="entry name" value="REGULATOR-RELATED"/>
    <property type="match status" value="1"/>
</dbReference>
<feature type="region of interest" description="Disordered" evidence="1">
    <location>
        <begin position="695"/>
        <end position="719"/>
    </location>
</feature>
<dbReference type="Gene3D" id="1.10.10.10">
    <property type="entry name" value="Winged helix-like DNA-binding domain superfamily/Winged helix DNA-binding domain"/>
    <property type="match status" value="1"/>
</dbReference>
<proteinExistence type="predicted"/>
<reference evidence="4" key="1">
    <citation type="submission" date="2019-04" db="EMBL/GenBank/DDBJ databases">
        <title>Draft genome sequence of Pseudonocardiaceae bacterium SL3-2-4.</title>
        <authorList>
            <person name="Ningsih F."/>
            <person name="Yokota A."/>
            <person name="Sakai Y."/>
            <person name="Nanatani K."/>
            <person name="Yabe S."/>
            <person name="Oetari A."/>
            <person name="Sjamsuridzal W."/>
        </authorList>
    </citation>
    <scope>NUCLEOTIDE SEQUENCE [LARGE SCALE GENOMIC DNA]</scope>
    <source>
        <strain evidence="4">SL3-2-4</strain>
    </source>
</reference>
<dbReference type="PRINTS" id="PR00364">
    <property type="entry name" value="DISEASERSIST"/>
</dbReference>
<dbReference type="Gene3D" id="3.40.50.300">
    <property type="entry name" value="P-loop containing nucleotide triphosphate hydrolases"/>
    <property type="match status" value="1"/>
</dbReference>
<dbReference type="EMBL" id="BJFL01000011">
    <property type="protein sequence ID" value="GDY31082.1"/>
    <property type="molecule type" value="Genomic_DNA"/>
</dbReference>
<feature type="domain" description="HTH luxR-type" evidence="2">
    <location>
        <begin position="713"/>
        <end position="778"/>
    </location>
</feature>
<dbReference type="InterPro" id="IPR000792">
    <property type="entry name" value="Tscrpt_reg_LuxR_C"/>
</dbReference>
<dbReference type="SMART" id="SM00421">
    <property type="entry name" value="HTH_LUXR"/>
    <property type="match status" value="1"/>
</dbReference>
<dbReference type="OrthoDB" id="9812579at2"/>
<sequence>MVATASPAPVGNLSIGTTSFVGRRQERVEARRMLSGTRLLTLTGPGGVGKTRLAQQVADEVRRAFPDGVWFVDLTVLRDPELLGETVAATFGLRDDTTGPAARLAEYLADKRLLLVLDNCEHLLDECARLVGGLLPAAPGVRVLATSRHVLRVVGEQVLPVPPLPVPEPRSVDGAESSDDAVALFADRAARVLPGFEVTSTNRATVVHICRQLDGIPLAIELAAVRLRSLPLDTLRAKLADRFHVLATGDRAVAPRQRTLAAAIDWGFELCSPQERLLWARLSVFAGGFDLEAAEEVCSGDGIDRGEVLDLLAGLVEKSIVTHQDPNGRRSRYAMLETLRQYGRQKLAAGGAEAAIRARHRDHYQRLAEQVRTEYFSPRETEWFAQLRSEHANLRVALEFCLREPGQARGALQIAAHLRGYWIAEGCLREGVRWLRQALALDTEPSVSRLRALWSCGFLALLLGYRDTPLEMLAEAEALAHRLNHPRSFADLAWVTGVARYFHGHKEESFRLQREALEQYRKLGDDAGASNALLHMAIAAFVNDDPRAAELGAESLAICDAHGAQWSKAYPLWIVGMTAWRDGDHGRAIDLLQEAVERFRTVRDLTGISLCLHGLAWAAGASGRHAWAARLLGATQPIWRLSGAAMPREAIRGIFDERCVAAGRAALGRDTFDAGYAEGSGYGEDAAVACALERPAGDPEHRDRRDATEPAGPADPAARLTRREWEIAELVAQGLSTRKIAERLVIAPRTVDTHVENMLTKLGFNSRARIAAWVSQQEAEPGVR</sequence>
<dbReference type="Proteomes" id="UP000298860">
    <property type="component" value="Unassembled WGS sequence"/>
</dbReference>
<dbReference type="PROSITE" id="PS50043">
    <property type="entry name" value="HTH_LUXR_2"/>
    <property type="match status" value="1"/>
</dbReference>
<feature type="compositionally biased region" description="Basic and acidic residues" evidence="1">
    <location>
        <begin position="695"/>
        <end position="708"/>
    </location>
</feature>
<dbReference type="InterPro" id="IPR027417">
    <property type="entry name" value="P-loop_NTPase"/>
</dbReference>
<dbReference type="GO" id="GO:0003677">
    <property type="term" value="F:DNA binding"/>
    <property type="evidence" value="ECO:0007669"/>
    <property type="project" value="InterPro"/>
</dbReference>
<protein>
    <submittedName>
        <fullName evidence="3">LuxR family transcriptional regulator</fullName>
    </submittedName>
</protein>
<dbReference type="GO" id="GO:0006355">
    <property type="term" value="P:regulation of DNA-templated transcription"/>
    <property type="evidence" value="ECO:0007669"/>
    <property type="project" value="InterPro"/>
</dbReference>
<comment type="caution">
    <text evidence="3">The sequence shown here is derived from an EMBL/GenBank/DDBJ whole genome shotgun (WGS) entry which is preliminary data.</text>
</comment>
<dbReference type="InterPro" id="IPR036388">
    <property type="entry name" value="WH-like_DNA-bd_sf"/>
</dbReference>